<dbReference type="InterPro" id="IPR019051">
    <property type="entry name" value="Trp_biosyn_TM_oprn/chp"/>
</dbReference>
<evidence type="ECO:0000256" key="2">
    <source>
        <dbReference type="SAM" id="Phobius"/>
    </source>
</evidence>
<dbReference type="Proteomes" id="UP001597492">
    <property type="component" value="Unassembled WGS sequence"/>
</dbReference>
<evidence type="ECO:0000256" key="1">
    <source>
        <dbReference type="SAM" id="MobiDB-lite"/>
    </source>
</evidence>
<evidence type="ECO:0000313" key="5">
    <source>
        <dbReference type="Proteomes" id="UP001597492"/>
    </source>
</evidence>
<keyword evidence="2" id="KW-0812">Transmembrane</keyword>
<sequence>MTPARAKRVSLLAAVLFAGLSMLAWAQPWSHLRLDVAGTASDIVANGADASLPVMALALAALACTAALAMAGKAWRIILAVLLVLLGAGVAVAAALAASDPAAGMLAPVGEATAIGGENAIRQVIVTGEITVTAWPIVAMVGGVGIALSGAVAMFTAHRWAGGGRRYDRDASGEHTAEEAAGDTRVSQWDALSAGDDPTDEQTTSGRVD</sequence>
<keyword evidence="2" id="KW-1133">Transmembrane helix</keyword>
<feature type="chain" id="PRO_5046559047" evidence="3">
    <location>
        <begin position="27"/>
        <end position="209"/>
    </location>
</feature>
<comment type="caution">
    <text evidence="4">The sequence shown here is derived from an EMBL/GenBank/DDBJ whole genome shotgun (WGS) entry which is preliminary data.</text>
</comment>
<keyword evidence="5" id="KW-1185">Reference proteome</keyword>
<gene>
    <name evidence="4" type="ORF">ACFSW7_10975</name>
</gene>
<evidence type="ECO:0000313" key="4">
    <source>
        <dbReference type="EMBL" id="MFD2758899.1"/>
    </source>
</evidence>
<organism evidence="4 5">
    <name type="scientific">Gulosibacter faecalis</name>
    <dbReference type="NCBI Taxonomy" id="272240"/>
    <lineage>
        <taxon>Bacteria</taxon>
        <taxon>Bacillati</taxon>
        <taxon>Actinomycetota</taxon>
        <taxon>Actinomycetes</taxon>
        <taxon>Micrococcales</taxon>
        <taxon>Microbacteriaceae</taxon>
        <taxon>Gulosibacter</taxon>
    </lineage>
</organism>
<feature type="region of interest" description="Disordered" evidence="1">
    <location>
        <begin position="165"/>
        <end position="209"/>
    </location>
</feature>
<evidence type="ECO:0000256" key="3">
    <source>
        <dbReference type="SAM" id="SignalP"/>
    </source>
</evidence>
<feature type="signal peptide" evidence="3">
    <location>
        <begin position="1"/>
        <end position="26"/>
    </location>
</feature>
<keyword evidence="2" id="KW-0472">Membrane</keyword>
<dbReference type="EMBL" id="JBHUNE010000008">
    <property type="protein sequence ID" value="MFD2758899.1"/>
    <property type="molecule type" value="Genomic_DNA"/>
</dbReference>
<feature type="transmembrane region" description="Helical" evidence="2">
    <location>
        <begin position="50"/>
        <end position="70"/>
    </location>
</feature>
<proteinExistence type="predicted"/>
<dbReference type="Pfam" id="PF09534">
    <property type="entry name" value="Trp_oprn_chp"/>
    <property type="match status" value="1"/>
</dbReference>
<feature type="transmembrane region" description="Helical" evidence="2">
    <location>
        <begin position="77"/>
        <end position="98"/>
    </location>
</feature>
<feature type="compositionally biased region" description="Basic and acidic residues" evidence="1">
    <location>
        <begin position="165"/>
        <end position="178"/>
    </location>
</feature>
<feature type="transmembrane region" description="Helical" evidence="2">
    <location>
        <begin position="134"/>
        <end position="157"/>
    </location>
</feature>
<reference evidence="5" key="1">
    <citation type="journal article" date="2019" name="Int. J. Syst. Evol. Microbiol.">
        <title>The Global Catalogue of Microorganisms (GCM) 10K type strain sequencing project: providing services to taxonomists for standard genome sequencing and annotation.</title>
        <authorList>
            <consortium name="The Broad Institute Genomics Platform"/>
            <consortium name="The Broad Institute Genome Sequencing Center for Infectious Disease"/>
            <person name="Wu L."/>
            <person name="Ma J."/>
        </authorList>
    </citation>
    <scope>NUCLEOTIDE SEQUENCE [LARGE SCALE GENOMIC DNA]</scope>
    <source>
        <strain evidence="5">TISTR 1514</strain>
    </source>
</reference>
<dbReference type="RefSeq" id="WP_019617519.1">
    <property type="nucleotide sequence ID" value="NZ_JBHUNE010000008.1"/>
</dbReference>
<accession>A0ABW5V2N8</accession>
<protein>
    <submittedName>
        <fullName evidence="4">Trp biosynthesis-associated membrane protein</fullName>
    </submittedName>
</protein>
<keyword evidence="3" id="KW-0732">Signal</keyword>
<name>A0ABW5V2N8_9MICO</name>